<dbReference type="Gene3D" id="3.30.420.280">
    <property type="match status" value="1"/>
</dbReference>
<reference evidence="1" key="1">
    <citation type="submission" date="2020-03" db="EMBL/GenBank/DDBJ databases">
        <title>The deep terrestrial virosphere.</title>
        <authorList>
            <person name="Holmfeldt K."/>
            <person name="Nilsson E."/>
            <person name="Simone D."/>
            <person name="Lopez-Fernandez M."/>
            <person name="Wu X."/>
            <person name="de Brujin I."/>
            <person name="Lundin D."/>
            <person name="Andersson A."/>
            <person name="Bertilsson S."/>
            <person name="Dopson M."/>
        </authorList>
    </citation>
    <scope>NUCLEOTIDE SEQUENCE</scope>
    <source>
        <strain evidence="1">TM448A01166</strain>
    </source>
</reference>
<dbReference type="AlphaFoldDB" id="A0A6H1ZMY6"/>
<evidence type="ECO:0000313" key="1">
    <source>
        <dbReference type="EMBL" id="QJA48839.1"/>
    </source>
</evidence>
<proteinExistence type="predicted"/>
<gene>
    <name evidence="1" type="ORF">TM448A01166_0011</name>
</gene>
<sequence>MTNSATLDIMGLADKLAGSPTIPMVPKSSDFEMRRRYRLRIRNRIEELRNEAWRLFRPLPAVKTFFSSLAPVRLLDGSNQSGKSLLALMELVRAVCGVDPWGKYPKTNGRAIVVAYDGDHIADPIWSKLTREGEFFLIREPKTGRMRAVRPDPSNVRQLDPYDVEHESEWVPSPPLLPPRMVRDVAWEDRAKGIPRNVELTTGWKILFRSSRGTPPQGRQIHLALADEELNNCRGWVSELIPRLIRFGGKFIWSATPLGGGPELYELHEKAISGDSNVESFTLYLDDNPYITQEQKQLMLDLLVDPEERSVRYYGEYAIVGRKAYPGYDPMGIHGIEPFNVADHWCRIGVLDPGTQRLACIFGAIDPEERQRYLYDGFEMRQADAERWAQEVAYRAMGKPFDSFVIDMRAGRQRGLVGLMTTAEQYFLALEKAGVEVQRYGPLAGFFPGSDDMASREQALRGWLTVRGAGPFTGEPVLKVVKGILPELDRQIKLATTRPVSGKRVAREEGLLQCVEYWAAANLGYQRPRSKHPASTNIPELLLHPPKQQRGVRLASSIEIG</sequence>
<protein>
    <submittedName>
        <fullName evidence="1">Putative terminase</fullName>
    </submittedName>
</protein>
<name>A0A6H1ZMY6_9ZZZZ</name>
<dbReference type="EMBL" id="MT144105">
    <property type="protein sequence ID" value="QJA48839.1"/>
    <property type="molecule type" value="Genomic_DNA"/>
</dbReference>
<accession>A0A6H1ZMY6</accession>
<organism evidence="1">
    <name type="scientific">viral metagenome</name>
    <dbReference type="NCBI Taxonomy" id="1070528"/>
    <lineage>
        <taxon>unclassified sequences</taxon>
        <taxon>metagenomes</taxon>
        <taxon>organismal metagenomes</taxon>
    </lineage>
</organism>